<dbReference type="CDD" id="cd01292">
    <property type="entry name" value="metallo-dependent_hydrolases"/>
    <property type="match status" value="1"/>
</dbReference>
<evidence type="ECO:0000313" key="4">
    <source>
        <dbReference type="Proteomes" id="UP000318509"/>
    </source>
</evidence>
<sequence>MRWSGWSCPGDRGPSAGLGTPMIIDAHTHFFPPGYLEALRRGPEPYALGRDAEGRTLLTLHGARIVTMTREMTAPEDRLRDMERFGVDLQIVSVTTPNVYFGPPARRRDLARMANDGLADLVRRFPGRFAAMASLPLGEPEAAIRELDRAVLELGMVGVILGSNAGGRYLDAPELHPLLERAQALEVPILVHPMPPADADATFARGLVPLLGFMFDTSTSVARMVLSGVFERLPRLTMVLGHLGGTLPYLIQRLDNGYRAYPEAREAIPHPPSHYLRRLFYDTVSFSIPSLQCALGAVGSEHIVLGTDYPHVIGDTRAAVQSVRALGLADAAVAGILGGTAAALFPRLADHIKKILPER</sequence>
<protein>
    <submittedName>
        <fullName evidence="3">Amidohydrolase</fullName>
    </submittedName>
</protein>
<keyword evidence="3" id="KW-0378">Hydrolase</keyword>
<name>A0A537K8D7_9BACT</name>
<dbReference type="SUPFAM" id="SSF51556">
    <property type="entry name" value="Metallo-dependent hydrolases"/>
    <property type="match status" value="1"/>
</dbReference>
<dbReference type="Proteomes" id="UP000318509">
    <property type="component" value="Unassembled WGS sequence"/>
</dbReference>
<evidence type="ECO:0000259" key="2">
    <source>
        <dbReference type="Pfam" id="PF04909"/>
    </source>
</evidence>
<reference evidence="3 4" key="1">
    <citation type="journal article" date="2019" name="Nat. Microbiol.">
        <title>Mediterranean grassland soil C-N compound turnover is dependent on rainfall and depth, and is mediated by genomically divergent microorganisms.</title>
        <authorList>
            <person name="Diamond S."/>
            <person name="Andeer P.F."/>
            <person name="Li Z."/>
            <person name="Crits-Christoph A."/>
            <person name="Burstein D."/>
            <person name="Anantharaman K."/>
            <person name="Lane K.R."/>
            <person name="Thomas B.C."/>
            <person name="Pan C."/>
            <person name="Northen T.R."/>
            <person name="Banfield J.F."/>
        </authorList>
    </citation>
    <scope>NUCLEOTIDE SEQUENCE [LARGE SCALE GENOMIC DNA]</scope>
    <source>
        <strain evidence="3">NP_3</strain>
    </source>
</reference>
<dbReference type="GO" id="GO:0019748">
    <property type="term" value="P:secondary metabolic process"/>
    <property type="evidence" value="ECO:0007669"/>
    <property type="project" value="TreeGrafter"/>
</dbReference>
<dbReference type="InterPro" id="IPR006680">
    <property type="entry name" value="Amidohydro-rel"/>
</dbReference>
<dbReference type="Gene3D" id="3.20.20.140">
    <property type="entry name" value="Metal-dependent hydrolases"/>
    <property type="match status" value="1"/>
</dbReference>
<dbReference type="AlphaFoldDB" id="A0A537K8D7"/>
<dbReference type="PANTHER" id="PTHR21240">
    <property type="entry name" value="2-AMINO-3-CARBOXYLMUCONATE-6-SEMIALDEHYDE DECARBOXYLASE"/>
    <property type="match status" value="1"/>
</dbReference>
<dbReference type="GO" id="GO:0016831">
    <property type="term" value="F:carboxy-lyase activity"/>
    <property type="evidence" value="ECO:0007669"/>
    <property type="project" value="InterPro"/>
</dbReference>
<evidence type="ECO:0000256" key="1">
    <source>
        <dbReference type="ARBA" id="ARBA00023239"/>
    </source>
</evidence>
<dbReference type="GO" id="GO:0005737">
    <property type="term" value="C:cytoplasm"/>
    <property type="evidence" value="ECO:0007669"/>
    <property type="project" value="TreeGrafter"/>
</dbReference>
<proteinExistence type="predicted"/>
<feature type="domain" description="Amidohydrolase-related" evidence="2">
    <location>
        <begin position="24"/>
        <end position="346"/>
    </location>
</feature>
<dbReference type="InterPro" id="IPR032465">
    <property type="entry name" value="ACMSD"/>
</dbReference>
<accession>A0A537K8D7</accession>
<dbReference type="EMBL" id="VBAK01000073">
    <property type="protein sequence ID" value="TMI92035.1"/>
    <property type="molecule type" value="Genomic_DNA"/>
</dbReference>
<dbReference type="PANTHER" id="PTHR21240:SF28">
    <property type="entry name" value="ISO-OROTATE DECARBOXYLASE (EUROFUNG)"/>
    <property type="match status" value="1"/>
</dbReference>
<comment type="caution">
    <text evidence="3">The sequence shown here is derived from an EMBL/GenBank/DDBJ whole genome shotgun (WGS) entry which is preliminary data.</text>
</comment>
<dbReference type="GO" id="GO:0016787">
    <property type="term" value="F:hydrolase activity"/>
    <property type="evidence" value="ECO:0007669"/>
    <property type="project" value="UniProtKB-KW"/>
</dbReference>
<dbReference type="InterPro" id="IPR032466">
    <property type="entry name" value="Metal_Hydrolase"/>
</dbReference>
<dbReference type="Pfam" id="PF04909">
    <property type="entry name" value="Amidohydro_2"/>
    <property type="match status" value="1"/>
</dbReference>
<organism evidence="3 4">
    <name type="scientific">Candidatus Segetimicrobium genomatis</name>
    <dbReference type="NCBI Taxonomy" id="2569760"/>
    <lineage>
        <taxon>Bacteria</taxon>
        <taxon>Bacillati</taxon>
        <taxon>Candidatus Sysuimicrobiota</taxon>
        <taxon>Candidatus Sysuimicrobiia</taxon>
        <taxon>Candidatus Sysuimicrobiales</taxon>
        <taxon>Candidatus Segetimicrobiaceae</taxon>
        <taxon>Candidatus Segetimicrobium</taxon>
    </lineage>
</organism>
<evidence type="ECO:0000313" key="3">
    <source>
        <dbReference type="EMBL" id="TMI92035.1"/>
    </source>
</evidence>
<keyword evidence="1" id="KW-0456">Lyase</keyword>
<gene>
    <name evidence="3" type="ORF">E6H00_03145</name>
</gene>